<organism evidence="1 2">
    <name type="scientific">Mycobacterium avium subsp. hominissuis</name>
    <dbReference type="NCBI Taxonomy" id="439334"/>
    <lineage>
        <taxon>Bacteria</taxon>
        <taxon>Bacillati</taxon>
        <taxon>Actinomycetota</taxon>
        <taxon>Actinomycetes</taxon>
        <taxon>Mycobacteriales</taxon>
        <taxon>Mycobacteriaceae</taxon>
        <taxon>Mycobacterium</taxon>
        <taxon>Mycobacterium avium complex (MAC)</taxon>
    </lineage>
</organism>
<dbReference type="AlphaFoldDB" id="A0AAI8SR77"/>
<reference evidence="1 2" key="1">
    <citation type="submission" date="2019-09" db="EMBL/GenBank/DDBJ databases">
        <title>Complete genome sequence of Mycobacterium avium subsp. hominissuis strain JP-H-1.</title>
        <authorList>
            <person name="Kinoshita Y."/>
            <person name="Niwa H."/>
            <person name="Uchida-Fujii E."/>
            <person name="Nukada T."/>
        </authorList>
    </citation>
    <scope>NUCLEOTIDE SEQUENCE [LARGE SCALE GENOMIC DNA]</scope>
    <source>
        <strain evidence="1 2">JP-H-1</strain>
    </source>
</reference>
<proteinExistence type="predicted"/>
<gene>
    <name evidence="1" type="ORF">JPH1_44170</name>
</gene>
<dbReference type="Proteomes" id="UP000327362">
    <property type="component" value="Chromosome"/>
</dbReference>
<protein>
    <submittedName>
        <fullName evidence="1">Uncharacterized protein</fullName>
    </submittedName>
</protein>
<sequence>MISGLSARVAIARAAATMVAVTPTLEARSQVSPSYLVEVMCAPLSEIVEVVAKLIFSRYNKLLPLYASRDSRQPLLMTYAGKRVPIAGAAAP</sequence>
<accession>A0AAI8SR77</accession>
<name>A0AAI8SR77_MYCAV</name>
<evidence type="ECO:0000313" key="1">
    <source>
        <dbReference type="EMBL" id="BBN49942.1"/>
    </source>
</evidence>
<dbReference type="EMBL" id="AP020326">
    <property type="protein sequence ID" value="BBN49942.1"/>
    <property type="molecule type" value="Genomic_DNA"/>
</dbReference>
<evidence type="ECO:0000313" key="2">
    <source>
        <dbReference type="Proteomes" id="UP000327362"/>
    </source>
</evidence>